<organism evidence="1 2">
    <name type="scientific">Candidatus Scybalomonas excrementavium</name>
    <dbReference type="NCBI Taxonomy" id="2840943"/>
    <lineage>
        <taxon>Bacteria</taxon>
        <taxon>Bacillati</taxon>
        <taxon>Bacillota</taxon>
        <taxon>Clostridia</taxon>
        <taxon>Lachnospirales</taxon>
        <taxon>Lachnospiraceae</taxon>
        <taxon>Lachnospiraceae incertae sedis</taxon>
        <taxon>Candidatus Scybalomonas</taxon>
    </lineage>
</organism>
<sequence length="165" mass="19777">MPIITPKDTIQKTYRLETRQADDLEKLAKAVGRTQNELIVMAVTELLYQNRQYFVTEVIEKRLTDELEHIVRIRENEYRYKTSSWSLEMIKLDNDKEGESWFHYCYEARNKKSKVIFREEGEIDVKKEADWSIFLEKVLANMQLYADVDDEETAIFFHDYFASRS</sequence>
<reference evidence="1" key="2">
    <citation type="journal article" date="2021" name="PeerJ">
        <title>Extensive microbial diversity within the chicken gut microbiome revealed by metagenomics and culture.</title>
        <authorList>
            <person name="Gilroy R."/>
            <person name="Ravi A."/>
            <person name="Getino M."/>
            <person name="Pursley I."/>
            <person name="Horton D.L."/>
            <person name="Alikhan N.F."/>
            <person name="Baker D."/>
            <person name="Gharbi K."/>
            <person name="Hall N."/>
            <person name="Watson M."/>
            <person name="Adriaenssens E.M."/>
            <person name="Foster-Nyarko E."/>
            <person name="Jarju S."/>
            <person name="Secka A."/>
            <person name="Antonio M."/>
            <person name="Oren A."/>
            <person name="Chaudhuri R.R."/>
            <person name="La Ragione R."/>
            <person name="Hildebrand F."/>
            <person name="Pallen M.J."/>
        </authorList>
    </citation>
    <scope>NUCLEOTIDE SEQUENCE</scope>
    <source>
        <strain evidence="1">E3-2379</strain>
    </source>
</reference>
<name>A0A9D9N8L5_9FIRM</name>
<reference evidence="1" key="1">
    <citation type="submission" date="2020-10" db="EMBL/GenBank/DDBJ databases">
        <authorList>
            <person name="Gilroy R."/>
        </authorList>
    </citation>
    <scope>NUCLEOTIDE SEQUENCE</scope>
    <source>
        <strain evidence="1">E3-2379</strain>
    </source>
</reference>
<dbReference type="AlphaFoldDB" id="A0A9D9N8L5"/>
<proteinExistence type="predicted"/>
<accession>A0A9D9N8L5</accession>
<gene>
    <name evidence="1" type="ORF">IAC13_10080</name>
</gene>
<protein>
    <submittedName>
        <fullName evidence="1">Uncharacterized protein</fullName>
    </submittedName>
</protein>
<comment type="caution">
    <text evidence="1">The sequence shown here is derived from an EMBL/GenBank/DDBJ whole genome shotgun (WGS) entry which is preliminary data.</text>
</comment>
<dbReference type="Proteomes" id="UP000823618">
    <property type="component" value="Unassembled WGS sequence"/>
</dbReference>
<evidence type="ECO:0000313" key="1">
    <source>
        <dbReference type="EMBL" id="MBO8464267.1"/>
    </source>
</evidence>
<dbReference type="EMBL" id="JADIML010000289">
    <property type="protein sequence ID" value="MBO8464267.1"/>
    <property type="molecule type" value="Genomic_DNA"/>
</dbReference>
<evidence type="ECO:0000313" key="2">
    <source>
        <dbReference type="Proteomes" id="UP000823618"/>
    </source>
</evidence>